<protein>
    <recommendedName>
        <fullName evidence="3">Cullin family profile domain-containing protein</fullName>
    </recommendedName>
</protein>
<sequence>MNVQSGFATFDVLDHTHVIASDALTNIRTYLRNRHDAARQIFRILLDDLSNDDLLKNAKERSLQFIGQDPTVFREPTPVVISESELTNEVDLWLPSAEKETFLEWMPQISQYPADRLAMRPLFDNLVAIYEDQSIFVDEYARLLGSLLLSRFKTATEADSLSRLPSGHRYDVLSHKRDVQQLKSFFGQKLFRDCEVMLNDFEESEGYYQHFSQSTSHMSHSPTFFTSAAALNSPSSLVSTSSPHTFLPIVMSREYWPSCISKRKDRPNQNVFSPTQRIRRARPAQHVKAARTTQHSYELALASNTGVLMQSPDKENLTMMTGHSLRSLSALPNEFVFLDGVAVPDSIAAHFDSFEDHFTQHNPHRLLEWNAEQTMVTLETEVRGRPRSFTVPLPFASVLFLFANEEEELGSGIFSSPANPSLSIDSIVQSSGLSEKDARRAVSFWCSHGVLSDRGGIVSPNESNNRPAHAKHNNATDEPVFSSAAFEEGMVAGTLIGPIQRSSSDSSFVGEREPVSEWGMNTPQSFTQLASPLEMMSVQKTLHTPLQVSLPVSAVMRPMGFSPSDNDDTLSKAQVTPLMSVRRPRPTTRPHTQRIAKTIESPSFSSHLGRSLPTPSPQQPSPSLNSLFSEQFNVLMTSVSERQDGTVVPSNDDGKGRLSTLYESHFRKSTNSESNFSFLEDDGVRREEEVETIQWEVFDPLVKSVLATFKSLSLSELHRILTKFAAPAKYDQKVRTPDVLAQYLAPRVISGEFSYANGLYSINVNS</sequence>
<comment type="caution">
    <text evidence="4">The sequence shown here is derived from an EMBL/GenBank/DDBJ whole genome shotgun (WGS) entry which is preliminary data.</text>
</comment>
<organism evidence="4 5">
    <name type="scientific">Blattamonas nauphoetae</name>
    <dbReference type="NCBI Taxonomy" id="2049346"/>
    <lineage>
        <taxon>Eukaryota</taxon>
        <taxon>Metamonada</taxon>
        <taxon>Preaxostyla</taxon>
        <taxon>Oxymonadida</taxon>
        <taxon>Blattamonas</taxon>
    </lineage>
</organism>
<dbReference type="PANTHER" id="PTHR45957">
    <property type="entry name" value="ANAPHASE-PROMOTING COMPLEX SUBUNIT 2"/>
    <property type="match status" value="1"/>
</dbReference>
<dbReference type="Proteomes" id="UP001281761">
    <property type="component" value="Unassembled WGS sequence"/>
</dbReference>
<dbReference type="InterPro" id="IPR036317">
    <property type="entry name" value="Cullin_homology_sf"/>
</dbReference>
<feature type="domain" description="Cullin family profile" evidence="3">
    <location>
        <begin position="126"/>
        <end position="446"/>
    </location>
</feature>
<dbReference type="Gene3D" id="3.30.230.130">
    <property type="entry name" value="Cullin, Chain C, Domain 2"/>
    <property type="match status" value="1"/>
</dbReference>
<comment type="similarity">
    <text evidence="1">Belongs to the cullin family.</text>
</comment>
<feature type="region of interest" description="Disordered" evidence="2">
    <location>
        <begin position="456"/>
        <end position="475"/>
    </location>
</feature>
<evidence type="ECO:0000256" key="2">
    <source>
        <dbReference type="SAM" id="MobiDB-lite"/>
    </source>
</evidence>
<feature type="region of interest" description="Disordered" evidence="2">
    <location>
        <begin position="582"/>
        <end position="625"/>
    </location>
</feature>
<gene>
    <name evidence="4" type="ORF">BLNAU_8848</name>
</gene>
<dbReference type="PANTHER" id="PTHR45957:SF1">
    <property type="entry name" value="ANAPHASE-PROMOTING COMPLEX SUBUNIT 2"/>
    <property type="match status" value="1"/>
</dbReference>
<keyword evidence="5" id="KW-1185">Reference proteome</keyword>
<proteinExistence type="inferred from homology"/>
<evidence type="ECO:0000259" key="3">
    <source>
        <dbReference type="PROSITE" id="PS50069"/>
    </source>
</evidence>
<evidence type="ECO:0000313" key="5">
    <source>
        <dbReference type="Proteomes" id="UP001281761"/>
    </source>
</evidence>
<reference evidence="4 5" key="1">
    <citation type="journal article" date="2022" name="bioRxiv">
        <title>Genomics of Preaxostyla Flagellates Illuminates Evolutionary Transitions and the Path Towards Mitochondrial Loss.</title>
        <authorList>
            <person name="Novak L.V.F."/>
            <person name="Treitli S.C."/>
            <person name="Pyrih J."/>
            <person name="Halakuc P."/>
            <person name="Pipaliya S.V."/>
            <person name="Vacek V."/>
            <person name="Brzon O."/>
            <person name="Soukal P."/>
            <person name="Eme L."/>
            <person name="Dacks J.B."/>
            <person name="Karnkowska A."/>
            <person name="Elias M."/>
            <person name="Hampl V."/>
        </authorList>
    </citation>
    <scope>NUCLEOTIDE SEQUENCE [LARGE SCALE GENOMIC DNA]</scope>
    <source>
        <strain evidence="4">NAU3</strain>
        <tissue evidence="4">Gut</tissue>
    </source>
</reference>
<dbReference type="InterPro" id="IPR044554">
    <property type="entry name" value="ANAPC2"/>
</dbReference>
<name>A0ABQ9XXV1_9EUKA</name>
<evidence type="ECO:0000313" key="4">
    <source>
        <dbReference type="EMBL" id="KAK2956284.1"/>
    </source>
</evidence>
<dbReference type="Gene3D" id="1.10.10.10">
    <property type="entry name" value="Winged helix-like DNA-binding domain superfamily/Winged helix DNA-binding domain"/>
    <property type="match status" value="1"/>
</dbReference>
<dbReference type="InterPro" id="IPR016158">
    <property type="entry name" value="Cullin_homology"/>
</dbReference>
<evidence type="ECO:0000256" key="1">
    <source>
        <dbReference type="PROSITE-ProRule" id="PRU00330"/>
    </source>
</evidence>
<feature type="compositionally biased region" description="Basic residues" evidence="2">
    <location>
        <begin position="582"/>
        <end position="594"/>
    </location>
</feature>
<dbReference type="EMBL" id="JARBJD010000058">
    <property type="protein sequence ID" value="KAK2956284.1"/>
    <property type="molecule type" value="Genomic_DNA"/>
</dbReference>
<dbReference type="InterPro" id="IPR036388">
    <property type="entry name" value="WH-like_DNA-bd_sf"/>
</dbReference>
<dbReference type="SUPFAM" id="SSF75632">
    <property type="entry name" value="Cullin homology domain"/>
    <property type="match status" value="2"/>
</dbReference>
<dbReference type="PROSITE" id="PS50069">
    <property type="entry name" value="CULLIN_2"/>
    <property type="match status" value="1"/>
</dbReference>
<accession>A0ABQ9XXV1</accession>